<reference evidence="15 16" key="1">
    <citation type="submission" date="2018-10" db="EMBL/GenBank/DDBJ databases">
        <title>The genome of Streptomyces dangxiongensis Z022.</title>
        <authorList>
            <person name="Zhang B."/>
        </authorList>
    </citation>
    <scope>NUCLEOTIDE SEQUENCE [LARGE SCALE GENOMIC DNA]</scope>
    <source>
        <strain evidence="15 16">Z022</strain>
    </source>
</reference>
<dbReference type="PROSITE" id="PS51192">
    <property type="entry name" value="HELICASE_ATP_BIND_1"/>
    <property type="match status" value="1"/>
</dbReference>
<dbReference type="PROSITE" id="PS51194">
    <property type="entry name" value="HELICASE_CTER"/>
    <property type="match status" value="1"/>
</dbReference>
<dbReference type="SUPFAM" id="SSF52540">
    <property type="entry name" value="P-loop containing nucleoside triphosphate hydrolases"/>
    <property type="match status" value="1"/>
</dbReference>
<dbReference type="InterPro" id="IPR000836">
    <property type="entry name" value="PRTase_dom"/>
</dbReference>
<dbReference type="InterPro" id="IPR014001">
    <property type="entry name" value="Helicase_ATP-bd"/>
</dbReference>
<proteinExistence type="inferred from homology"/>
<dbReference type="InterPro" id="IPR029057">
    <property type="entry name" value="PRTase-like"/>
</dbReference>
<evidence type="ECO:0000259" key="13">
    <source>
        <dbReference type="PROSITE" id="PS51192"/>
    </source>
</evidence>
<dbReference type="OrthoDB" id="9760034at2"/>
<dbReference type="InterPro" id="IPR027417">
    <property type="entry name" value="P-loop_NTPase"/>
</dbReference>
<dbReference type="GO" id="GO:0043138">
    <property type="term" value="F:3'-5' DNA helicase activity"/>
    <property type="evidence" value="ECO:0007669"/>
    <property type="project" value="UniProtKB-EC"/>
</dbReference>
<dbReference type="SUPFAM" id="SSF53271">
    <property type="entry name" value="PRTase-like"/>
    <property type="match status" value="1"/>
</dbReference>
<dbReference type="GO" id="GO:0003677">
    <property type="term" value="F:DNA binding"/>
    <property type="evidence" value="ECO:0007669"/>
    <property type="project" value="UniProtKB-KW"/>
</dbReference>
<dbReference type="EMBL" id="CP033073">
    <property type="protein sequence ID" value="AYN39025.1"/>
    <property type="molecule type" value="Genomic_DNA"/>
</dbReference>
<evidence type="ECO:0000256" key="6">
    <source>
        <dbReference type="ARBA" id="ARBA00022840"/>
    </source>
</evidence>
<evidence type="ECO:0000256" key="9">
    <source>
        <dbReference type="ARBA" id="ARBA00034617"/>
    </source>
</evidence>
<evidence type="ECO:0000256" key="12">
    <source>
        <dbReference type="ARBA" id="ARBA00044550"/>
    </source>
</evidence>
<keyword evidence="3" id="KW-0547">Nucleotide-binding</keyword>
<dbReference type="GO" id="GO:0046872">
    <property type="term" value="F:metal ion binding"/>
    <property type="evidence" value="ECO:0007669"/>
    <property type="project" value="UniProtKB-KW"/>
</dbReference>
<comment type="catalytic activity">
    <reaction evidence="9">
        <text>Couples ATP hydrolysis with the unwinding of duplex DNA by translocating in the 3'-5' direction.</text>
        <dbReference type="EC" id="5.6.2.4"/>
    </reaction>
</comment>
<keyword evidence="2" id="KW-0479">Metal-binding</keyword>
<evidence type="ECO:0000256" key="3">
    <source>
        <dbReference type="ARBA" id="ARBA00022741"/>
    </source>
</evidence>
<organism evidence="15 16">
    <name type="scientific">Streptomyces dangxiongensis</name>
    <dbReference type="NCBI Taxonomy" id="1442032"/>
    <lineage>
        <taxon>Bacteria</taxon>
        <taxon>Bacillati</taxon>
        <taxon>Actinomycetota</taxon>
        <taxon>Actinomycetes</taxon>
        <taxon>Kitasatosporales</taxon>
        <taxon>Streptomycetaceae</taxon>
        <taxon>Streptomyces</taxon>
    </lineage>
</organism>
<dbReference type="GO" id="GO:0005737">
    <property type="term" value="C:cytoplasm"/>
    <property type="evidence" value="ECO:0007669"/>
    <property type="project" value="TreeGrafter"/>
</dbReference>
<dbReference type="SMART" id="SM00487">
    <property type="entry name" value="DEXDc"/>
    <property type="match status" value="1"/>
</dbReference>
<dbReference type="EC" id="5.6.2.4" evidence="10"/>
<dbReference type="InterPro" id="IPR032284">
    <property type="entry name" value="RecQ_Zn-bd"/>
</dbReference>
<dbReference type="GO" id="GO:0030894">
    <property type="term" value="C:replisome"/>
    <property type="evidence" value="ECO:0007669"/>
    <property type="project" value="TreeGrafter"/>
</dbReference>
<dbReference type="Pfam" id="PF16124">
    <property type="entry name" value="RecQ_Zn_bind"/>
    <property type="match status" value="1"/>
</dbReference>
<dbReference type="SMART" id="SM00490">
    <property type="entry name" value="HELICc"/>
    <property type="match status" value="1"/>
</dbReference>
<dbReference type="NCBIfam" id="TIGR00614">
    <property type="entry name" value="recQ_fam"/>
    <property type="match status" value="1"/>
</dbReference>
<dbReference type="InterPro" id="IPR011545">
    <property type="entry name" value="DEAD/DEAH_box_helicase_dom"/>
</dbReference>
<evidence type="ECO:0000256" key="2">
    <source>
        <dbReference type="ARBA" id="ARBA00022723"/>
    </source>
</evidence>
<keyword evidence="6" id="KW-0067">ATP-binding</keyword>
<evidence type="ECO:0000313" key="15">
    <source>
        <dbReference type="EMBL" id="AYN39025.1"/>
    </source>
</evidence>
<dbReference type="InterPro" id="IPR036388">
    <property type="entry name" value="WH-like_DNA-bd_sf"/>
</dbReference>
<dbReference type="Pfam" id="PF00271">
    <property type="entry name" value="Helicase_C"/>
    <property type="match status" value="1"/>
</dbReference>
<keyword evidence="8" id="KW-0413">Isomerase</keyword>
<protein>
    <recommendedName>
        <fullName evidence="11">ATP-dependent DNA helicase RecQ</fullName>
        <ecNumber evidence="10">5.6.2.4</ecNumber>
    </recommendedName>
    <alternativeName>
        <fullName evidence="12">DNA 3'-5' helicase RecQ</fullName>
    </alternativeName>
</protein>
<keyword evidence="5 15" id="KW-0347">Helicase</keyword>
<dbReference type="InterPro" id="IPR001650">
    <property type="entry name" value="Helicase_C-like"/>
</dbReference>
<dbReference type="GO" id="GO:0006281">
    <property type="term" value="P:DNA repair"/>
    <property type="evidence" value="ECO:0007669"/>
    <property type="project" value="TreeGrafter"/>
</dbReference>
<sequence>MEHTSNADLRAEADAVLARLVGNASGAARLREDQWRAIEALVADKRRALVVQRTGWGKSAVYFVATSLLRARGSGPTVIVSPLLALMRNQVEAAARAGIHARTINSANTEEWEDVQAEIAAGGVDVLLVSPERLNNPDFRDQVLPKLSAATGLLVVDEAHCISDWGHDFRPDYRRLRTMLGDLPPGVPVLATTATANARVTADVAEQLGTGGASDALVLRGPLDRESLRLAVLPLPDAAHRMAWLADHLDELPGSGIIYTLTVAAAEEVTAFLRQRGHTVASYTGKTENADRQQAEDDLLANRVKALVATSALGMGFDKPDLGFVVHLGSPSSPIAYYQQVGRAGRGVENAEVLLLPGKEDEAIWEYFASLAFPSEELVRRTLDVLGRAGGPLSLPALEPLVELRRSRLETMLKVLDVDGAVHRVKGGWIATGQPWSYDSERYAWVARQRAAEQQAMREYAATTECRMEFLQRQLDDEGAKPCGRCDNCAGPRFTAGLSTTALDAARSDLGRAGVEVEPRRMWPTGLPAIGINLKGRIPAGEQASPGRALGRLSDIGWGNRLRPLFAPQTPDADVPDDVARAVVDVLADWARGPGGWASGAPDALPRPVGVVTVASRSRPRLVHSLGVRIAEIGRLPLLGAVEYDGGVTRMPRSNSAQRLKVLDGALTVPPTLVSALAEAHGPVLLIDDFTETGWTMAVAARLLRKSGAQGVLPLVLAVQG</sequence>
<dbReference type="GO" id="GO:0009378">
    <property type="term" value="F:four-way junction helicase activity"/>
    <property type="evidence" value="ECO:0007669"/>
    <property type="project" value="TreeGrafter"/>
</dbReference>
<evidence type="ECO:0000256" key="5">
    <source>
        <dbReference type="ARBA" id="ARBA00022806"/>
    </source>
</evidence>
<dbReference type="Proteomes" id="UP000268329">
    <property type="component" value="Chromosome"/>
</dbReference>
<dbReference type="PROSITE" id="PS00690">
    <property type="entry name" value="DEAH_ATP_HELICASE"/>
    <property type="match status" value="1"/>
</dbReference>
<dbReference type="Gene3D" id="3.40.50.300">
    <property type="entry name" value="P-loop containing nucleotide triphosphate hydrolases"/>
    <property type="match status" value="2"/>
</dbReference>
<evidence type="ECO:0000256" key="4">
    <source>
        <dbReference type="ARBA" id="ARBA00022801"/>
    </source>
</evidence>
<dbReference type="GO" id="GO:0006310">
    <property type="term" value="P:DNA recombination"/>
    <property type="evidence" value="ECO:0007669"/>
    <property type="project" value="InterPro"/>
</dbReference>
<comment type="similarity">
    <text evidence="1">Belongs to the helicase family. RecQ subfamily.</text>
</comment>
<dbReference type="Gene3D" id="3.40.50.2020">
    <property type="match status" value="1"/>
</dbReference>
<dbReference type="PANTHER" id="PTHR13710:SF105">
    <property type="entry name" value="ATP-DEPENDENT DNA HELICASE Q1"/>
    <property type="match status" value="1"/>
</dbReference>
<keyword evidence="7" id="KW-0238">DNA-binding</keyword>
<dbReference type="PANTHER" id="PTHR13710">
    <property type="entry name" value="DNA HELICASE RECQ FAMILY MEMBER"/>
    <property type="match status" value="1"/>
</dbReference>
<evidence type="ECO:0000256" key="10">
    <source>
        <dbReference type="ARBA" id="ARBA00034808"/>
    </source>
</evidence>
<dbReference type="GO" id="GO:0043590">
    <property type="term" value="C:bacterial nucleoid"/>
    <property type="evidence" value="ECO:0007669"/>
    <property type="project" value="TreeGrafter"/>
</dbReference>
<dbReference type="Pfam" id="PF00270">
    <property type="entry name" value="DEAD"/>
    <property type="match status" value="1"/>
</dbReference>
<dbReference type="CDD" id="cd06223">
    <property type="entry name" value="PRTases_typeI"/>
    <property type="match status" value="1"/>
</dbReference>
<feature type="domain" description="Helicase C-terminal" evidence="14">
    <location>
        <begin position="244"/>
        <end position="399"/>
    </location>
</feature>
<dbReference type="AlphaFoldDB" id="A0A3G2JCA5"/>
<gene>
    <name evidence="15" type="ORF">D9753_08980</name>
</gene>
<keyword evidence="16" id="KW-1185">Reference proteome</keyword>
<evidence type="ECO:0000256" key="1">
    <source>
        <dbReference type="ARBA" id="ARBA00005446"/>
    </source>
</evidence>
<evidence type="ECO:0000256" key="8">
    <source>
        <dbReference type="ARBA" id="ARBA00023235"/>
    </source>
</evidence>
<dbReference type="GO" id="GO:0016787">
    <property type="term" value="F:hydrolase activity"/>
    <property type="evidence" value="ECO:0007669"/>
    <property type="project" value="UniProtKB-KW"/>
</dbReference>
<evidence type="ECO:0000313" key="16">
    <source>
        <dbReference type="Proteomes" id="UP000268329"/>
    </source>
</evidence>
<evidence type="ECO:0000259" key="14">
    <source>
        <dbReference type="PROSITE" id="PS51194"/>
    </source>
</evidence>
<dbReference type="KEGG" id="sdd:D9753_08980"/>
<dbReference type="RefSeq" id="WP_121786525.1">
    <property type="nucleotide sequence ID" value="NZ_CP033073.1"/>
</dbReference>
<feature type="domain" description="Helicase ATP-binding" evidence="13">
    <location>
        <begin position="39"/>
        <end position="214"/>
    </location>
</feature>
<dbReference type="InterPro" id="IPR004589">
    <property type="entry name" value="DNA_helicase_ATP-dep_RecQ"/>
</dbReference>
<name>A0A3G2JCA5_9ACTN</name>
<accession>A0A3G2JCA5</accession>
<evidence type="ECO:0000256" key="11">
    <source>
        <dbReference type="ARBA" id="ARBA00044535"/>
    </source>
</evidence>
<evidence type="ECO:0000256" key="7">
    <source>
        <dbReference type="ARBA" id="ARBA00023125"/>
    </source>
</evidence>
<dbReference type="Gene3D" id="1.10.10.10">
    <property type="entry name" value="Winged helix-like DNA-binding domain superfamily/Winged helix DNA-binding domain"/>
    <property type="match status" value="1"/>
</dbReference>
<dbReference type="GO" id="GO:0005524">
    <property type="term" value="F:ATP binding"/>
    <property type="evidence" value="ECO:0007669"/>
    <property type="project" value="UniProtKB-KW"/>
</dbReference>
<dbReference type="InterPro" id="IPR002464">
    <property type="entry name" value="DNA/RNA_helicase_DEAH_CS"/>
</dbReference>
<keyword evidence="4 15" id="KW-0378">Hydrolase</keyword>